<dbReference type="eggNOG" id="ENOG502QTQS">
    <property type="taxonomic scope" value="Eukaryota"/>
</dbReference>
<feature type="compositionally biased region" description="Low complexity" evidence="1">
    <location>
        <begin position="113"/>
        <end position="123"/>
    </location>
</feature>
<dbReference type="PANTHER" id="PTHR33053">
    <property type="entry name" value="PROTEIN, PUTATIVE-RELATED"/>
    <property type="match status" value="1"/>
</dbReference>
<sequence length="882" mass="100847">MSKLFKKRKENVKPRQLRNRFLHTLTNAIEEETNVSWGDEFMTESGFMGDDEEEISSDDDSNNDNEEFFSVHQIERDDSLRQSTVSHESFDEGLESEYDLESVVSDEGVPLESCDSSTYNSSDSDSDYATEKNEVNEQDFHHADIEEILVDDNNVDGATELRNFLATFVTNKNLSGSAGNYLLKGLKALKHQNHQFDGLPRDIRTLRKTPRKVVVEHICGGTYFHFGLEKGIASRLSELLNRKVLFTTLLEILINVDGLPLFKSTRQEFWVLLALIKGDNQPTPVGVFSGAGKPNNCNDFLRKFVKEANYLAEHGLLHQGQVYDVKIIGFPCDAPARSFIAGSRGHTAKNACHKCTAIGVYYRKPGKKGGRITYPDMDAALRLHGDFLSDRSRDYYLFRSILGDIDGIDMVKDFPSDYMHLCCLGVMKKLLHHWLNRETVYHLISHDTVDEITRRLLLIRRFIPNDFARKARPLTELCRWKATELRLFLLYIGPVILRDILPRALYDHFMVFHLAMKILSSAKTCYKYNTFAVQLMRHFVSESVKLYGGHFITFNVHCLIHLPLDVLRFGPLDHFSCFPFENFLYRLKRLIRNSSNPLAQLVKRLSELSNCPSIPSSLNFSFVPIVSRPHENGPLFEGLDDFEQFQTLIYKRWRITIRPPNNIVQLELDDKSTAVVAIENIIRGGDGSIFIVGSIFERENSFFMAPCDSNSILSIKYVDCLSPTLQLWPVAFILHKIFLVPNVFNCEESEEEGGNLAYNFTWPNVMTWVETAVHFVEMSAIVSCTSQLVQKHFRANKVGNGDPFAQLLQKFRTRQSLSFMAVVSLMWICCSWLELVKGVIESWLSCSFCMQFIELLLSQVQVKSALLCCSLVCAWIRFAVIQ</sequence>
<name>E9G6A9_DAPPU</name>
<dbReference type="HOGENOM" id="CLU_004416_4_1_1"/>
<dbReference type="EMBL" id="GL732533">
    <property type="protein sequence ID" value="EFX85023.1"/>
    <property type="molecule type" value="Genomic_DNA"/>
</dbReference>
<dbReference type="OrthoDB" id="10062362at2759"/>
<reference evidence="2 3" key="1">
    <citation type="journal article" date="2011" name="Science">
        <title>The ecoresponsive genome of Daphnia pulex.</title>
        <authorList>
            <person name="Colbourne J.K."/>
            <person name="Pfrender M.E."/>
            <person name="Gilbert D."/>
            <person name="Thomas W.K."/>
            <person name="Tucker A."/>
            <person name="Oakley T.H."/>
            <person name="Tokishita S."/>
            <person name="Aerts A."/>
            <person name="Arnold G.J."/>
            <person name="Basu M.K."/>
            <person name="Bauer D.J."/>
            <person name="Caceres C.E."/>
            <person name="Carmel L."/>
            <person name="Casola C."/>
            <person name="Choi J.H."/>
            <person name="Detter J.C."/>
            <person name="Dong Q."/>
            <person name="Dusheyko S."/>
            <person name="Eads B.D."/>
            <person name="Frohlich T."/>
            <person name="Geiler-Samerotte K.A."/>
            <person name="Gerlach D."/>
            <person name="Hatcher P."/>
            <person name="Jogdeo S."/>
            <person name="Krijgsveld J."/>
            <person name="Kriventseva E.V."/>
            <person name="Kultz D."/>
            <person name="Laforsch C."/>
            <person name="Lindquist E."/>
            <person name="Lopez J."/>
            <person name="Manak J.R."/>
            <person name="Muller J."/>
            <person name="Pangilinan J."/>
            <person name="Patwardhan R.P."/>
            <person name="Pitluck S."/>
            <person name="Pritham E.J."/>
            <person name="Rechtsteiner A."/>
            <person name="Rho M."/>
            <person name="Rogozin I.B."/>
            <person name="Sakarya O."/>
            <person name="Salamov A."/>
            <person name="Schaack S."/>
            <person name="Shapiro H."/>
            <person name="Shiga Y."/>
            <person name="Skalitzky C."/>
            <person name="Smith Z."/>
            <person name="Souvorov A."/>
            <person name="Sung W."/>
            <person name="Tang Z."/>
            <person name="Tsuchiya D."/>
            <person name="Tu H."/>
            <person name="Vos H."/>
            <person name="Wang M."/>
            <person name="Wolf Y.I."/>
            <person name="Yamagata H."/>
            <person name="Yamada T."/>
            <person name="Ye Y."/>
            <person name="Shaw J.R."/>
            <person name="Andrews J."/>
            <person name="Crease T.J."/>
            <person name="Tang H."/>
            <person name="Lucas S.M."/>
            <person name="Robertson H.M."/>
            <person name="Bork P."/>
            <person name="Koonin E.V."/>
            <person name="Zdobnov E.M."/>
            <person name="Grigoriev I.V."/>
            <person name="Lynch M."/>
            <person name="Boore J.L."/>
        </authorList>
    </citation>
    <scope>NUCLEOTIDE SEQUENCE [LARGE SCALE GENOMIC DNA]</scope>
</reference>
<protein>
    <recommendedName>
        <fullName evidence="4">Transposase domain-containing protein</fullName>
    </recommendedName>
</protein>
<evidence type="ECO:0008006" key="4">
    <source>
        <dbReference type="Google" id="ProtNLM"/>
    </source>
</evidence>
<keyword evidence="3" id="KW-1185">Reference proteome</keyword>
<dbReference type="STRING" id="6669.E9G6A9"/>
<evidence type="ECO:0000313" key="2">
    <source>
        <dbReference type="EMBL" id="EFX85023.1"/>
    </source>
</evidence>
<feature type="compositionally biased region" description="Acidic residues" evidence="1">
    <location>
        <begin position="49"/>
        <end position="67"/>
    </location>
</feature>
<dbReference type="InParanoid" id="E9G6A9"/>
<dbReference type="Proteomes" id="UP000000305">
    <property type="component" value="Unassembled WGS sequence"/>
</dbReference>
<proteinExistence type="predicted"/>
<feature type="compositionally biased region" description="Acidic residues" evidence="1">
    <location>
        <begin position="91"/>
        <end position="100"/>
    </location>
</feature>
<dbReference type="AlphaFoldDB" id="E9G6A9"/>
<dbReference type="PhylomeDB" id="E9G6A9"/>
<feature type="region of interest" description="Disordered" evidence="1">
    <location>
        <begin position="36"/>
        <end position="131"/>
    </location>
</feature>
<organism evidence="2 3">
    <name type="scientific">Daphnia pulex</name>
    <name type="common">Water flea</name>
    <dbReference type="NCBI Taxonomy" id="6669"/>
    <lineage>
        <taxon>Eukaryota</taxon>
        <taxon>Metazoa</taxon>
        <taxon>Ecdysozoa</taxon>
        <taxon>Arthropoda</taxon>
        <taxon>Crustacea</taxon>
        <taxon>Branchiopoda</taxon>
        <taxon>Diplostraca</taxon>
        <taxon>Cladocera</taxon>
        <taxon>Anomopoda</taxon>
        <taxon>Daphniidae</taxon>
        <taxon>Daphnia</taxon>
    </lineage>
</organism>
<evidence type="ECO:0000256" key="1">
    <source>
        <dbReference type="SAM" id="MobiDB-lite"/>
    </source>
</evidence>
<gene>
    <name evidence="2" type="ORF">DAPPUDRAFT_222808</name>
</gene>
<dbReference type="KEGG" id="dpx:DAPPUDRAFT_222808"/>
<evidence type="ECO:0000313" key="3">
    <source>
        <dbReference type="Proteomes" id="UP000000305"/>
    </source>
</evidence>
<accession>E9G6A9</accession>
<dbReference type="PANTHER" id="PTHR33053:SF9">
    <property type="entry name" value="AGAP000105-PA"/>
    <property type="match status" value="1"/>
</dbReference>